<dbReference type="EMBL" id="REGN01006723">
    <property type="protein sequence ID" value="RNA08494.1"/>
    <property type="molecule type" value="Genomic_DNA"/>
</dbReference>
<sequence>MAGLKFALTKKFSISSSQCDDDIIYIFYRHYLNHNDLVEKVLNNYIISLNWISISIVKKSK</sequence>
<evidence type="ECO:0000313" key="2">
    <source>
        <dbReference type="Proteomes" id="UP000276133"/>
    </source>
</evidence>
<dbReference type="Proteomes" id="UP000276133">
    <property type="component" value="Unassembled WGS sequence"/>
</dbReference>
<protein>
    <submittedName>
        <fullName evidence="1">Uncharacterized protein</fullName>
    </submittedName>
</protein>
<evidence type="ECO:0000313" key="1">
    <source>
        <dbReference type="EMBL" id="RNA08494.1"/>
    </source>
</evidence>
<keyword evidence="2" id="KW-1185">Reference proteome</keyword>
<accession>A0A3M7QBG1</accession>
<organism evidence="1 2">
    <name type="scientific">Brachionus plicatilis</name>
    <name type="common">Marine rotifer</name>
    <name type="synonym">Brachionus muelleri</name>
    <dbReference type="NCBI Taxonomy" id="10195"/>
    <lineage>
        <taxon>Eukaryota</taxon>
        <taxon>Metazoa</taxon>
        <taxon>Spiralia</taxon>
        <taxon>Gnathifera</taxon>
        <taxon>Rotifera</taxon>
        <taxon>Eurotatoria</taxon>
        <taxon>Monogononta</taxon>
        <taxon>Pseudotrocha</taxon>
        <taxon>Ploima</taxon>
        <taxon>Brachionidae</taxon>
        <taxon>Brachionus</taxon>
    </lineage>
</organism>
<dbReference type="AlphaFoldDB" id="A0A3M7QBG1"/>
<name>A0A3M7QBG1_BRAPC</name>
<proteinExistence type="predicted"/>
<reference evidence="1 2" key="1">
    <citation type="journal article" date="2018" name="Sci. Rep.">
        <title>Genomic signatures of local adaptation to the degree of environmental predictability in rotifers.</title>
        <authorList>
            <person name="Franch-Gras L."/>
            <person name="Hahn C."/>
            <person name="Garcia-Roger E.M."/>
            <person name="Carmona M.J."/>
            <person name="Serra M."/>
            <person name="Gomez A."/>
        </authorList>
    </citation>
    <scope>NUCLEOTIDE SEQUENCE [LARGE SCALE GENOMIC DNA]</scope>
    <source>
        <strain evidence="1">HYR1</strain>
    </source>
</reference>
<comment type="caution">
    <text evidence="1">The sequence shown here is derived from an EMBL/GenBank/DDBJ whole genome shotgun (WGS) entry which is preliminary data.</text>
</comment>
<gene>
    <name evidence="1" type="ORF">BpHYR1_007151</name>
</gene>